<sequence>MPKPLRMRRRTWIAAWVVLCAAGIAATAALNASPAPDALPEKREKPVSAECAEYIADIERQLAKAKQDGNDDGGVLAFSRTRVGADDCSDEIRDHFGGDR</sequence>
<evidence type="ECO:0000256" key="1">
    <source>
        <dbReference type="SAM" id="SignalP"/>
    </source>
</evidence>
<dbReference type="RefSeq" id="WP_350722820.1">
    <property type="nucleotide sequence ID" value="NZ_JBEPCO010000039.1"/>
</dbReference>
<accession>A0ABV1VGN5</accession>
<evidence type="ECO:0000313" key="2">
    <source>
        <dbReference type="EMBL" id="MER6905651.1"/>
    </source>
</evidence>
<keyword evidence="3" id="KW-1185">Reference proteome</keyword>
<feature type="signal peptide" evidence="1">
    <location>
        <begin position="1"/>
        <end position="28"/>
    </location>
</feature>
<evidence type="ECO:0008006" key="4">
    <source>
        <dbReference type="Google" id="ProtNLM"/>
    </source>
</evidence>
<proteinExistence type="predicted"/>
<name>A0ABV1VGN5_9ACTN</name>
<feature type="chain" id="PRO_5046789180" description="Secreted protein" evidence="1">
    <location>
        <begin position="29"/>
        <end position="100"/>
    </location>
</feature>
<dbReference type="EMBL" id="JBEPCV010000016">
    <property type="protein sequence ID" value="MER6905651.1"/>
    <property type="molecule type" value="Genomic_DNA"/>
</dbReference>
<organism evidence="2 3">
    <name type="scientific">Streptomyces flaveolus</name>
    <dbReference type="NCBI Taxonomy" id="67297"/>
    <lineage>
        <taxon>Bacteria</taxon>
        <taxon>Bacillati</taxon>
        <taxon>Actinomycetota</taxon>
        <taxon>Actinomycetes</taxon>
        <taxon>Kitasatosporales</taxon>
        <taxon>Streptomycetaceae</taxon>
        <taxon>Streptomyces</taxon>
    </lineage>
</organism>
<dbReference type="Proteomes" id="UP001490330">
    <property type="component" value="Unassembled WGS sequence"/>
</dbReference>
<gene>
    <name evidence="2" type="ORF">ABT322_18090</name>
</gene>
<keyword evidence="1" id="KW-0732">Signal</keyword>
<protein>
    <recommendedName>
        <fullName evidence="4">Secreted protein</fullName>
    </recommendedName>
</protein>
<comment type="caution">
    <text evidence="2">The sequence shown here is derived from an EMBL/GenBank/DDBJ whole genome shotgun (WGS) entry which is preliminary data.</text>
</comment>
<evidence type="ECO:0000313" key="3">
    <source>
        <dbReference type="Proteomes" id="UP001490330"/>
    </source>
</evidence>
<reference evidence="2 3" key="1">
    <citation type="submission" date="2024-06" db="EMBL/GenBank/DDBJ databases">
        <title>The Natural Products Discovery Center: Release of the First 8490 Sequenced Strains for Exploring Actinobacteria Biosynthetic Diversity.</title>
        <authorList>
            <person name="Kalkreuter E."/>
            <person name="Kautsar S.A."/>
            <person name="Yang D."/>
            <person name="Bader C.D."/>
            <person name="Teijaro C.N."/>
            <person name="Fluegel L."/>
            <person name="Davis C.M."/>
            <person name="Simpson J.R."/>
            <person name="Lauterbach L."/>
            <person name="Steele A.D."/>
            <person name="Gui C."/>
            <person name="Meng S."/>
            <person name="Li G."/>
            <person name="Viehrig K."/>
            <person name="Ye F."/>
            <person name="Su P."/>
            <person name="Kiefer A.F."/>
            <person name="Nichols A."/>
            <person name="Cepeda A.J."/>
            <person name="Yan W."/>
            <person name="Fan B."/>
            <person name="Jiang Y."/>
            <person name="Adhikari A."/>
            <person name="Zheng C.-J."/>
            <person name="Schuster L."/>
            <person name="Cowan T.M."/>
            <person name="Smanski M.J."/>
            <person name="Chevrette M.G."/>
            <person name="De Carvalho L.P.S."/>
            <person name="Shen B."/>
        </authorList>
    </citation>
    <scope>NUCLEOTIDE SEQUENCE [LARGE SCALE GENOMIC DNA]</scope>
    <source>
        <strain evidence="2 3">NPDC000632</strain>
    </source>
</reference>